<dbReference type="EMBL" id="OC926889">
    <property type="protein sequence ID" value="CAD7656938.1"/>
    <property type="molecule type" value="Genomic_DNA"/>
</dbReference>
<protein>
    <submittedName>
        <fullName evidence="1">Uncharacterized protein</fullName>
    </submittedName>
</protein>
<organism evidence="1">
    <name type="scientific">Oppiella nova</name>
    <dbReference type="NCBI Taxonomy" id="334625"/>
    <lineage>
        <taxon>Eukaryota</taxon>
        <taxon>Metazoa</taxon>
        <taxon>Ecdysozoa</taxon>
        <taxon>Arthropoda</taxon>
        <taxon>Chelicerata</taxon>
        <taxon>Arachnida</taxon>
        <taxon>Acari</taxon>
        <taxon>Acariformes</taxon>
        <taxon>Sarcoptiformes</taxon>
        <taxon>Oribatida</taxon>
        <taxon>Brachypylina</taxon>
        <taxon>Oppioidea</taxon>
        <taxon>Oppiidae</taxon>
        <taxon>Oppiella</taxon>
    </lineage>
</organism>
<proteinExistence type="predicted"/>
<evidence type="ECO:0000313" key="1">
    <source>
        <dbReference type="EMBL" id="CAD7656938.1"/>
    </source>
</evidence>
<dbReference type="AlphaFoldDB" id="A0A7R9MBJ9"/>
<name>A0A7R9MBJ9_9ACAR</name>
<sequence>MALRLAYALSGCLERRISCLMTMPVYSVRTYSRTIPSVDTPDSTGRPADISDTNYCLISGERNGRKK</sequence>
<gene>
    <name evidence="1" type="ORF">ONB1V03_LOCUS13574</name>
</gene>
<dbReference type="EMBL" id="CAJPVJ010012064">
    <property type="protein sequence ID" value="CAG2174125.1"/>
    <property type="molecule type" value="Genomic_DNA"/>
</dbReference>
<keyword evidence="2" id="KW-1185">Reference proteome</keyword>
<accession>A0A7R9MBJ9</accession>
<evidence type="ECO:0000313" key="2">
    <source>
        <dbReference type="Proteomes" id="UP000728032"/>
    </source>
</evidence>
<reference evidence="1" key="1">
    <citation type="submission" date="2020-11" db="EMBL/GenBank/DDBJ databases">
        <authorList>
            <person name="Tran Van P."/>
        </authorList>
    </citation>
    <scope>NUCLEOTIDE SEQUENCE</scope>
</reference>
<dbReference type="Proteomes" id="UP000728032">
    <property type="component" value="Unassembled WGS sequence"/>
</dbReference>